<dbReference type="STRING" id="28442.SAMN05443574_103301"/>
<dbReference type="Proteomes" id="UP000182573">
    <property type="component" value="Unassembled WGS sequence"/>
</dbReference>
<name>A0A1H2TP38_HALVA</name>
<organism evidence="1 2">
    <name type="scientific">Haloarcula vallismortis</name>
    <name type="common">Halobacterium vallismortis</name>
    <dbReference type="NCBI Taxonomy" id="28442"/>
    <lineage>
        <taxon>Archaea</taxon>
        <taxon>Methanobacteriati</taxon>
        <taxon>Methanobacteriota</taxon>
        <taxon>Stenosarchaea group</taxon>
        <taxon>Halobacteria</taxon>
        <taxon>Halobacteriales</taxon>
        <taxon>Haloarculaceae</taxon>
        <taxon>Haloarcula</taxon>
    </lineage>
</organism>
<sequence length="33" mass="3961">MYALNTVEHCFHEKFEEYKGSPLTFIAFENYDS</sequence>
<accession>A0A1H2TP38</accession>
<evidence type="ECO:0000313" key="1">
    <source>
        <dbReference type="EMBL" id="SDW45064.1"/>
    </source>
</evidence>
<reference evidence="1 2" key="1">
    <citation type="submission" date="2016-10" db="EMBL/GenBank/DDBJ databases">
        <authorList>
            <person name="de Groot N.N."/>
        </authorList>
    </citation>
    <scope>NUCLEOTIDE SEQUENCE [LARGE SCALE GENOMIC DNA]</scope>
    <source>
        <strain evidence="1 2">DSM 3756</strain>
    </source>
</reference>
<protein>
    <submittedName>
        <fullName evidence="1">Uncharacterized protein</fullName>
    </submittedName>
</protein>
<proteinExistence type="predicted"/>
<evidence type="ECO:0000313" key="2">
    <source>
        <dbReference type="Proteomes" id="UP000182573"/>
    </source>
</evidence>
<gene>
    <name evidence="1" type="ORF">SAMN05443574_103301</name>
</gene>
<dbReference type="AlphaFoldDB" id="A0A1H2TP38"/>
<dbReference type="EMBL" id="FNOF01000003">
    <property type="protein sequence ID" value="SDW45064.1"/>
    <property type="molecule type" value="Genomic_DNA"/>
</dbReference>